<feature type="region of interest" description="Disordered" evidence="1">
    <location>
        <begin position="3646"/>
        <end position="3693"/>
    </location>
</feature>
<organism evidence="3 4">
    <name type="scientific">Elysia crispata</name>
    <name type="common">lettuce slug</name>
    <dbReference type="NCBI Taxonomy" id="231223"/>
    <lineage>
        <taxon>Eukaryota</taxon>
        <taxon>Metazoa</taxon>
        <taxon>Spiralia</taxon>
        <taxon>Lophotrochozoa</taxon>
        <taxon>Mollusca</taxon>
        <taxon>Gastropoda</taxon>
        <taxon>Heterobranchia</taxon>
        <taxon>Euthyneura</taxon>
        <taxon>Panpulmonata</taxon>
        <taxon>Sacoglossa</taxon>
        <taxon>Placobranchoidea</taxon>
        <taxon>Plakobranchidae</taxon>
        <taxon>Elysia</taxon>
    </lineage>
</organism>
<feature type="compositionally biased region" description="Polar residues" evidence="1">
    <location>
        <begin position="495"/>
        <end position="507"/>
    </location>
</feature>
<feature type="compositionally biased region" description="Low complexity" evidence="1">
    <location>
        <begin position="143"/>
        <end position="153"/>
    </location>
</feature>
<feature type="region of interest" description="Disordered" evidence="1">
    <location>
        <begin position="3885"/>
        <end position="3908"/>
    </location>
</feature>
<feature type="region of interest" description="Disordered" evidence="1">
    <location>
        <begin position="118"/>
        <end position="154"/>
    </location>
</feature>
<feature type="region of interest" description="Disordered" evidence="1">
    <location>
        <begin position="3512"/>
        <end position="3542"/>
    </location>
</feature>
<reference evidence="3" key="1">
    <citation type="journal article" date="2023" name="G3 (Bethesda)">
        <title>A reference genome for the long-term kleptoplast-retaining sea slug Elysia crispata morphotype clarki.</title>
        <authorList>
            <person name="Eastman K.E."/>
            <person name="Pendleton A.L."/>
            <person name="Shaikh M.A."/>
            <person name="Suttiyut T."/>
            <person name="Ogas R."/>
            <person name="Tomko P."/>
            <person name="Gavelis G."/>
            <person name="Widhalm J.R."/>
            <person name="Wisecaver J.H."/>
        </authorList>
    </citation>
    <scope>NUCLEOTIDE SEQUENCE</scope>
    <source>
        <strain evidence="3">ECLA1</strain>
    </source>
</reference>
<feature type="compositionally biased region" description="Polar residues" evidence="1">
    <location>
        <begin position="2095"/>
        <end position="2109"/>
    </location>
</feature>
<evidence type="ECO:0000256" key="2">
    <source>
        <dbReference type="SAM" id="Phobius"/>
    </source>
</evidence>
<dbReference type="Proteomes" id="UP001283361">
    <property type="component" value="Unassembled WGS sequence"/>
</dbReference>
<comment type="caution">
    <text evidence="3">The sequence shown here is derived from an EMBL/GenBank/DDBJ whole genome shotgun (WGS) entry which is preliminary data.</text>
</comment>
<feature type="region of interest" description="Disordered" evidence="1">
    <location>
        <begin position="2450"/>
        <end position="2478"/>
    </location>
</feature>
<feature type="region of interest" description="Disordered" evidence="1">
    <location>
        <begin position="381"/>
        <end position="405"/>
    </location>
</feature>
<feature type="region of interest" description="Disordered" evidence="1">
    <location>
        <begin position="2095"/>
        <end position="2114"/>
    </location>
</feature>
<keyword evidence="2" id="KW-1133">Transmembrane helix</keyword>
<feature type="compositionally biased region" description="Low complexity" evidence="1">
    <location>
        <begin position="3646"/>
        <end position="3677"/>
    </location>
</feature>
<name>A0AAE0Z7E0_9GAST</name>
<feature type="compositionally biased region" description="Polar residues" evidence="1">
    <location>
        <begin position="2450"/>
        <end position="2459"/>
    </location>
</feature>
<feature type="transmembrane region" description="Helical" evidence="2">
    <location>
        <begin position="45"/>
        <end position="65"/>
    </location>
</feature>
<feature type="region of interest" description="Disordered" evidence="1">
    <location>
        <begin position="3404"/>
        <end position="3423"/>
    </location>
</feature>
<keyword evidence="2" id="KW-0472">Membrane</keyword>
<dbReference type="EMBL" id="JAWDGP010004560">
    <property type="protein sequence ID" value="KAK3763436.1"/>
    <property type="molecule type" value="Genomic_DNA"/>
</dbReference>
<accession>A0AAE0Z7E0</accession>
<dbReference type="PANTHER" id="PTHR21590:SF6">
    <property type="entry name" value="SEA DOMAIN-CONTAINING PROTEIN"/>
    <property type="match status" value="1"/>
</dbReference>
<proteinExistence type="predicted"/>
<dbReference type="PANTHER" id="PTHR21590">
    <property type="entry name" value="SEA DOMAIN-CONTAINING PROTEIN"/>
    <property type="match status" value="1"/>
</dbReference>
<feature type="region of interest" description="Disordered" evidence="1">
    <location>
        <begin position="341"/>
        <end position="360"/>
    </location>
</feature>
<feature type="region of interest" description="Disordered" evidence="1">
    <location>
        <begin position="561"/>
        <end position="582"/>
    </location>
</feature>
<evidence type="ECO:0000256" key="1">
    <source>
        <dbReference type="SAM" id="MobiDB-lite"/>
    </source>
</evidence>
<sequence length="3959" mass="425136">MPRQRAKNTTSCLPISCPLLPPPSSSLLTRTQPPHVPRPRRPAPLLLLLLLSTTLVVCLSTFPAVQGQTTTPLQSTFRQLQTLASPSGRRAAPTESVTPNLADISPLRLTSLAATPEKELKTQPGSVPLTASSAEHGEKHTSLSESTVSLSFSPNKAVPDPNDGGFLSTSLGGLTQDVPNDKSSQFTTSNLIVDSMVKDTVARLDMTTPGAGINAEVTPIQTKDIVISGAVSTPSDTTEVFKSYASVSRTFVESIDFPSKSPSIIDVIDSSVSLSVENSPTPALASSGLKLFMTGPSTASDDDVLFSTLTQSDTRSTHGAEAAQSGFPSIALSTRDVLTPNIPQTSQVHPHLSGNSQTPSNIDESLTQMKLTPRDFLTQTLRQAEPSTDASRHERDVYSTQDISQSADISGKLLNNSKITSMTETIQAFETSQSLVSSALNSARKVTSFSSADDMLDEASSLSGVYSSGMASSADLTKILEPVSRQRRSLEASKNEPSSGQTSGLQVHTTSGFSMDGFLDIRSSTATVVDPTPASYLQISATPAPELMTLSAEVQLSSLSPNAFSNPQSDLPSLLPSPTQPETSAAVLDLSGVSDSPASVKVGFVKSTEFFPHVTSQSEAFSSSLRGFDTPSVKGFVPLTPSFSLDVSFLSEDNNLQSATLTKEITDTPTFVSLVLSYSDTTQVFPEVGDSLEQSRLQESHSLSLKTEQILVGSTLASAYFDSETSLPSTILVIAGLSSVNSNIFIEDGGTFFDSRALTAPTIFDSAKEITSVIDSAVARPVLDFSTSSIPPSIPDTSQMSESYFKETDSLSTTSGQTMELNASMEFAELISSESADLRPSIGISKQGSLDTISFPSEMSKFAQNTLSLHDIFSTSDGTSMGAMSTLEVDMSALSPFHEFVSASTSSGLQPVLPSLPYPGFASVVSASSSTEQSETSAIHLFFPSESPTFIRPISSTVLLQSSDNTYGSFSLSFTESHIFRNQTVTRMTEYFTLLSSQVLSIDNLNFETTAAEDSVTLSPSMVEPFPSSEILSSQHIYTLNYSSDQSYSLFKSTYDTEAIMSTATINVTEVENSFSSHRSDKLIISPYVHTESNSYHLKMNHTDIVMSSSAVYPDIDSIRLTAFGNTETVSSFAVFSEIENATSSLSLFTNHSIEGTEVEVSGSTNLTLSALEIAETKSLVGTIRMSDGALFTNYATVEPTPTLNISGLLTDLRDVDSNRTEIRSSSEQLSELPKSTEGMSLTPVYSSPDLQSTVFEGLSTPRLAYTDNITQTLLYSSEFSSVSIVSHTPPLFQEADAANTSQTVSSTQLDSYGFLGFSTTAFTSKRDTFSYLYDLSSAFSGSIDTNLTAISPLLPSYKTNETNIISATSSSTAEMLSNFFSTPQGQLSTEIIDLINSTVDSFGINRSLSPPTSSYLLDSIMLTTSFSDVNETAAELFQQPSSPFPSSPTEYFFNDASPNMTYVLPPLPNSDALSTSSSLISVTTDEASHDPTNLFPSRPTATLNMSLLIQSISGRPTPVPSGLVSGSFIQFSSQATPAHEAADRMSKYKTLMVFSKNIPVLISPSGKDQATGVDTSNTNRPRMEMIYTATVSTSSPSLLDIMIPALVSSDGQESQRGSISISLQQSRAIESTQNFANKGINFTASIHFSNQPYTTGQSQETFYVSTPAVETATPVHKSDSESFVEKYRNSVTSNSFINEANAIFTRTVLSIMQNDSLSPDIFPQPTTQHLQAQTLDSSQPQSLLVTNYATQMILDEISSRLEQFSELTLNNIYTETHPVLPQPESLLAHDIYTQTQSGVVLTNMFTRTNANILLLASGQTDVHLQTHPTLSASDTDLSTIAPQMYTASSPADSGLINIQLQTDKVSFSPLSGFSNIYTPLDTGLSKSGSTLTGVSIQTETGFFIPTDINTQSGIDSSQSDPIPTIIYSETALPLSFSTLTNSYTKRDTEEPTSGTLLTNIYTEAEPRLSVSVIITSAASEGVKTSFSEIFSSEHHSRDVANRLLPSELSPASFSTPTDEIYQTLTDDLLLFDSYSNFPTQRQISTYSKQGQTWPVGSSVIGTATDSPRTLATYFRSLDHQNHLTLLESISRETILSPESSESGNSQPLGETKTMPTYVETSGNMLEISKSEAFTKHNFHPYMTYPQYGEYSLNKIDSLYTSSTSETLPVDTELDIETLCFFCDENFEKETALFSESINERNGPSTLKPNTLLLESSTSIGSSETQVSGISQHFLTELDPSFRNWRSDPGEGVSSYASLTPVLQYTPDSATFMEITASLQDLGDQTPIEQSIFSFKDTKISTQVRFTPSSSDNQEIVKTDVAISVSFHFLSSSMGFTEFPQLSATTLDFSNTESNVPDRYSSAKFDSTATVRDSFSSSKPAIHLSSMVGNSANIIESFNSSDSNSQSSLIDSYRTTIRGSSTFSDTDTRSSNTAKYSVTITQYSTAIETDQQSSVSEIYNPTRRESTNSLDTDIQPSTDASYGVTNMQALTLRDTDIQIKITERKYLTPISSTGYGELYPRITHSFSSSVIRPEFSSSPPFPVHILTTDMNNHQNQQTFSMMSNLDDYKTFYPFSNFIISSAAYQDTMPYFSSDYSLTTALSEYYMTSAMSFTTLPSSFRDIVTSASGDHYIASASVDFLITASINNFMLSASGGANISVSSGLIISSASGNIRTSHVGDHDRSSASGNIMTSHVGDHVRSSASGDVMTSHVGDHVRSSASEDIMTSYMADHVRSSASGDIMTSHVGDHVRSSASEDIMTSHVGDHVRSSASEDIMTSYMADHVRSSASGDVMTSHVGDHVRFSASKDIMTSHVGDHVMSSVSGSIMMSAYEENSMTFTLGNFIMPSATKAYSTTRFVSVDTQSASGNYVVTSASGEYIMSSASAGYIMSLASRLFMSSTSADYVMSYPSSIYNVASASSYFLSSPSVQDVMSSESVAYSIASTFSNYNPTSYSNHQKVTPPLSDGLLTSEIGDYRTVSALNSYLVPSDSHSNTIISGSQNSLMPSEFQDNISKPFSGYSSEVFTPDTFISASSQLEYKETTAILEEEANSSTATAGTGSKSVPIKDYQNMISASGNNDWKFSSTNPRVTNTLKTFGILTFAFSKGISTILGSIAGSDLKIDTSALENFEFGLTLSTTSTSEDFSLAYTYFGQAPPGIPDSQPYSSVIYLSSTMATTTFASDPIYSPLGPTPVTKSSFFRVSRESDELDVSTAQNIGLFPSSLLNEDVFNNSSSDATSGLFSDLENSTTVGNLATAFIPTSSFNFTQPLQSSLDLSLSNFELNGSSSVAPVNDTIRSSETAEDVLSATSSFFWPSNSAAEIQPSSSQADDSLFSIIPSSVLENNDSISILPTSVLDLDNSLANSTANSVTDMSSLGIAEFKSINVSDFFPSLLGSETDIPEMTSSVQALPSQSLSDTESWPTPTDAESMYSTYIVLESMYSTHIASESLLDYMTQSSSIPDTSELFTIIPESSNIFESSTNATIFLEVSTTSSGVENVTFRSSRTAEDISFLPPTLSQSEAPHSESEFSLDNSNTKHTQTLASSPTLMLSSLSPDVDGISSYPVTQPDGFLSPTVTVESLSSSAFYLDSTTLFPLDLTRSPTDASSSVDLSLSPSETSVSILQTSETTPALVLTPVEASASAAASSSVSLTSLSPTPTPSTTTTTTTTTTQSASATPTPQPPDPTTPTIEGSSNDTQFWVVTQIRARPSVNVTSQSFLTPIERGLANAYYEARVRRGHIRNGTYVPLFKRRRRRKRATSADENPNIKVDILSAKRESGSPTNVEIVHVVEENGQLLTGSEATDQLRLLSDQELAIKIGHVVGNTAKPYVQDEVTTSPPPAEDSNGNTKTLIIIGSVVGASIFALVFIVVICICCCGSKCCCKRKGVDDDDDEGDETESGTVRLGNGGRNRSRTGKVVISDIVQEVKVIEGDGKSVEQLKRRIESSASYGAPYLAWNAAQ</sequence>
<feature type="compositionally biased region" description="Polar residues" evidence="1">
    <location>
        <begin position="3515"/>
        <end position="3539"/>
    </location>
</feature>
<protein>
    <submittedName>
        <fullName evidence="3">Uncharacterized protein</fullName>
    </submittedName>
</protein>
<feature type="region of interest" description="Disordered" evidence="1">
    <location>
        <begin position="485"/>
        <end position="507"/>
    </location>
</feature>
<gene>
    <name evidence="3" type="ORF">RRG08_053290</name>
</gene>
<feature type="compositionally biased region" description="Acidic residues" evidence="1">
    <location>
        <begin position="3887"/>
        <end position="3897"/>
    </location>
</feature>
<feature type="compositionally biased region" description="Low complexity" evidence="1">
    <location>
        <begin position="565"/>
        <end position="582"/>
    </location>
</feature>
<feature type="compositionally biased region" description="Polar residues" evidence="1">
    <location>
        <begin position="3404"/>
        <end position="3422"/>
    </location>
</feature>
<keyword evidence="4" id="KW-1185">Reference proteome</keyword>
<evidence type="ECO:0000313" key="4">
    <source>
        <dbReference type="Proteomes" id="UP001283361"/>
    </source>
</evidence>
<feature type="compositionally biased region" description="Polar residues" evidence="1">
    <location>
        <begin position="123"/>
        <end position="133"/>
    </location>
</feature>
<feature type="transmembrane region" description="Helical" evidence="2">
    <location>
        <begin position="3850"/>
        <end position="3875"/>
    </location>
</feature>
<feature type="compositionally biased region" description="Polar residues" evidence="1">
    <location>
        <begin position="2467"/>
        <end position="2478"/>
    </location>
</feature>
<keyword evidence="2" id="KW-0812">Transmembrane</keyword>
<evidence type="ECO:0000313" key="3">
    <source>
        <dbReference type="EMBL" id="KAK3763436.1"/>
    </source>
</evidence>